<comment type="caution">
    <text evidence="1">The sequence shown here is derived from an EMBL/GenBank/DDBJ whole genome shotgun (WGS) entry which is preliminary data.</text>
</comment>
<evidence type="ECO:0000313" key="2">
    <source>
        <dbReference type="Proteomes" id="UP000887013"/>
    </source>
</evidence>
<dbReference type="Proteomes" id="UP000887013">
    <property type="component" value="Unassembled WGS sequence"/>
</dbReference>
<dbReference type="OrthoDB" id="6783097at2759"/>
<accession>A0A8X6P483</accession>
<protein>
    <submittedName>
        <fullName evidence="1">Uncharacterized protein</fullName>
    </submittedName>
</protein>
<dbReference type="AlphaFoldDB" id="A0A8X6P483"/>
<evidence type="ECO:0000313" key="1">
    <source>
        <dbReference type="EMBL" id="GFT47450.1"/>
    </source>
</evidence>
<dbReference type="EMBL" id="BMAW01064846">
    <property type="protein sequence ID" value="GFT47450.1"/>
    <property type="molecule type" value="Genomic_DNA"/>
</dbReference>
<gene>
    <name evidence="1" type="ORF">NPIL_335621</name>
</gene>
<keyword evidence="2" id="KW-1185">Reference proteome</keyword>
<sequence>MCYLSSTSIFDIEVYEATGTFCADTEASQIPFAKDIPLPINDSPVELNNSSCPLSSISIDVPVQSNLQMKLKPVIFICVKKKDRTLMQKKEKT</sequence>
<organism evidence="1 2">
    <name type="scientific">Nephila pilipes</name>
    <name type="common">Giant wood spider</name>
    <name type="synonym">Nephila maculata</name>
    <dbReference type="NCBI Taxonomy" id="299642"/>
    <lineage>
        <taxon>Eukaryota</taxon>
        <taxon>Metazoa</taxon>
        <taxon>Ecdysozoa</taxon>
        <taxon>Arthropoda</taxon>
        <taxon>Chelicerata</taxon>
        <taxon>Arachnida</taxon>
        <taxon>Araneae</taxon>
        <taxon>Araneomorphae</taxon>
        <taxon>Entelegynae</taxon>
        <taxon>Araneoidea</taxon>
        <taxon>Nephilidae</taxon>
        <taxon>Nephila</taxon>
    </lineage>
</organism>
<proteinExistence type="predicted"/>
<name>A0A8X6P483_NEPPI</name>
<reference evidence="1" key="1">
    <citation type="submission" date="2020-08" db="EMBL/GenBank/DDBJ databases">
        <title>Multicomponent nature underlies the extraordinary mechanical properties of spider dragline silk.</title>
        <authorList>
            <person name="Kono N."/>
            <person name="Nakamura H."/>
            <person name="Mori M."/>
            <person name="Yoshida Y."/>
            <person name="Ohtoshi R."/>
            <person name="Malay A.D."/>
            <person name="Moran D.A.P."/>
            <person name="Tomita M."/>
            <person name="Numata K."/>
            <person name="Arakawa K."/>
        </authorList>
    </citation>
    <scope>NUCLEOTIDE SEQUENCE</scope>
</reference>